<proteinExistence type="predicted"/>
<organism evidence="5 6">
    <name type="scientific">Hibiscus syriacus</name>
    <name type="common">Rose of Sharon</name>
    <dbReference type="NCBI Taxonomy" id="106335"/>
    <lineage>
        <taxon>Eukaryota</taxon>
        <taxon>Viridiplantae</taxon>
        <taxon>Streptophyta</taxon>
        <taxon>Embryophyta</taxon>
        <taxon>Tracheophyta</taxon>
        <taxon>Spermatophyta</taxon>
        <taxon>Magnoliopsida</taxon>
        <taxon>eudicotyledons</taxon>
        <taxon>Gunneridae</taxon>
        <taxon>Pentapetalae</taxon>
        <taxon>rosids</taxon>
        <taxon>malvids</taxon>
        <taxon>Malvales</taxon>
        <taxon>Malvaceae</taxon>
        <taxon>Malvoideae</taxon>
        <taxon>Hibiscus</taxon>
    </lineage>
</organism>
<dbReference type="GO" id="GO:0006508">
    <property type="term" value="P:proteolysis"/>
    <property type="evidence" value="ECO:0007669"/>
    <property type="project" value="UniProtKB-KW"/>
</dbReference>
<keyword evidence="1" id="KW-0645">Protease</keyword>
<evidence type="ECO:0000313" key="5">
    <source>
        <dbReference type="EMBL" id="KAE8663751.1"/>
    </source>
</evidence>
<evidence type="ECO:0000256" key="2">
    <source>
        <dbReference type="ARBA" id="ARBA00022801"/>
    </source>
</evidence>
<dbReference type="InterPro" id="IPR046449">
    <property type="entry name" value="DEGP_PDZ_sf"/>
</dbReference>
<keyword evidence="3" id="KW-0720">Serine protease</keyword>
<dbReference type="InterPro" id="IPR041517">
    <property type="entry name" value="DEGP_PDZ"/>
</dbReference>
<dbReference type="Gene3D" id="3.20.190.20">
    <property type="match status" value="1"/>
</dbReference>
<comment type="caution">
    <text evidence="5">The sequence shown here is derived from an EMBL/GenBank/DDBJ whole genome shotgun (WGS) entry which is preliminary data.</text>
</comment>
<gene>
    <name evidence="5" type="ORF">F3Y22_tig00112912pilonHSYRG00055</name>
</gene>
<protein>
    <recommendedName>
        <fullName evidence="4">Protease Do-like PDZ domain-containing protein</fullName>
    </recommendedName>
</protein>
<feature type="domain" description="Protease Do-like PDZ" evidence="4">
    <location>
        <begin position="134"/>
        <end position="205"/>
    </location>
</feature>
<reference evidence="5" key="1">
    <citation type="submission" date="2019-09" db="EMBL/GenBank/DDBJ databases">
        <title>Draft genome information of white flower Hibiscus syriacus.</title>
        <authorList>
            <person name="Kim Y.-M."/>
        </authorList>
    </citation>
    <scope>NUCLEOTIDE SEQUENCE [LARGE SCALE GENOMIC DNA]</scope>
    <source>
        <strain evidence="5">YM2019G1</strain>
    </source>
</reference>
<evidence type="ECO:0000256" key="1">
    <source>
        <dbReference type="ARBA" id="ARBA00022670"/>
    </source>
</evidence>
<accession>A0A6A2WT00</accession>
<evidence type="ECO:0000256" key="3">
    <source>
        <dbReference type="ARBA" id="ARBA00022825"/>
    </source>
</evidence>
<dbReference type="EMBL" id="VEPZ02001667">
    <property type="protein sequence ID" value="KAE8663751.1"/>
    <property type="molecule type" value="Genomic_DNA"/>
</dbReference>
<evidence type="ECO:0000313" key="6">
    <source>
        <dbReference type="Proteomes" id="UP000436088"/>
    </source>
</evidence>
<keyword evidence="2" id="KW-0378">Hydrolase</keyword>
<name>A0A6A2WT00_HIBSY</name>
<dbReference type="PANTHER" id="PTHR45980">
    <property type="match status" value="1"/>
</dbReference>
<sequence length="252" mass="27552">MFGITFAGSDRKVRSLSCFVLEVLGMFSLKGWGGARDSYMLEERFFYVLEVGFGAVVGAEAEGGSGVHVRVYRAVLLRNAQVVSGAQEGGVGVSCTALEGIETGILSASFKHSKESKSSFPEQGADNICSFAAVPVHQFDKLPSYYIFAGLVFVPLTQPYLHEHGEDWYNTPPRRLCERAIRELPKKAGEQLVILSQVLMDDIKHCNHRPFSMDVRFGALGIVFCCPGFAIAISVRVDVVEEAFSVGLVVIF</sequence>
<keyword evidence="6" id="KW-1185">Reference proteome</keyword>
<dbReference type="Pfam" id="PF17815">
    <property type="entry name" value="PDZ_3"/>
    <property type="match status" value="1"/>
</dbReference>
<dbReference type="GO" id="GO:0004252">
    <property type="term" value="F:serine-type endopeptidase activity"/>
    <property type="evidence" value="ECO:0007669"/>
    <property type="project" value="TreeGrafter"/>
</dbReference>
<dbReference type="AlphaFoldDB" id="A0A6A2WT00"/>
<dbReference type="PANTHER" id="PTHR45980:SF9">
    <property type="entry name" value="PROTEASE DO-LIKE 10, MITOCHONDRIAL-RELATED"/>
    <property type="match status" value="1"/>
</dbReference>
<evidence type="ECO:0000259" key="4">
    <source>
        <dbReference type="Pfam" id="PF17815"/>
    </source>
</evidence>
<dbReference type="Proteomes" id="UP000436088">
    <property type="component" value="Unassembled WGS sequence"/>
</dbReference>